<dbReference type="AlphaFoldDB" id="A0AAW8DI77"/>
<dbReference type="EMBL" id="JAUSTF010000007">
    <property type="protein sequence ID" value="MDQ0181735.1"/>
    <property type="molecule type" value="Genomic_DNA"/>
</dbReference>
<keyword evidence="1" id="KW-0479">Metal-binding</keyword>
<evidence type="ECO:0000313" key="6">
    <source>
        <dbReference type="EMBL" id="MDP9905757.1"/>
    </source>
</evidence>
<dbReference type="InterPro" id="IPR050884">
    <property type="entry name" value="CNP_phosphodiesterase-III"/>
</dbReference>
<evidence type="ECO:0000256" key="4">
    <source>
        <dbReference type="ARBA" id="ARBA00025742"/>
    </source>
</evidence>
<gene>
    <name evidence="6" type="ORF">J2S90_002728</name>
    <name evidence="7" type="ORF">J2S93_003174</name>
</gene>
<dbReference type="SUPFAM" id="SSF56300">
    <property type="entry name" value="Metallo-dependent phosphatases"/>
    <property type="match status" value="1"/>
</dbReference>
<dbReference type="InterPro" id="IPR026575">
    <property type="entry name" value="GpdQ/CpdA-like"/>
</dbReference>
<protein>
    <submittedName>
        <fullName evidence="6">3',5'-cyclic AMP phosphodiesterase CpdA</fullName>
    </submittedName>
</protein>
<dbReference type="EMBL" id="JAUSRG010000007">
    <property type="protein sequence ID" value="MDP9905757.1"/>
    <property type="molecule type" value="Genomic_DNA"/>
</dbReference>
<proteinExistence type="inferred from homology"/>
<evidence type="ECO:0000259" key="5">
    <source>
        <dbReference type="Pfam" id="PF00149"/>
    </source>
</evidence>
<dbReference type="Proteomes" id="UP001230951">
    <property type="component" value="Unassembled WGS sequence"/>
</dbReference>
<comment type="caution">
    <text evidence="6">The sequence shown here is derived from an EMBL/GenBank/DDBJ whole genome shotgun (WGS) entry which is preliminary data.</text>
</comment>
<dbReference type="Proteomes" id="UP001242995">
    <property type="component" value="Unassembled WGS sequence"/>
</dbReference>
<evidence type="ECO:0000313" key="7">
    <source>
        <dbReference type="EMBL" id="MDQ0181735.1"/>
    </source>
</evidence>
<keyword evidence="3" id="KW-0408">Iron</keyword>
<dbReference type="PANTHER" id="PTHR42988:SF2">
    <property type="entry name" value="CYCLIC NUCLEOTIDE PHOSPHODIESTERASE CBUA0032-RELATED"/>
    <property type="match status" value="1"/>
</dbReference>
<dbReference type="PANTHER" id="PTHR42988">
    <property type="entry name" value="PHOSPHOHYDROLASE"/>
    <property type="match status" value="1"/>
</dbReference>
<dbReference type="GO" id="GO:0004112">
    <property type="term" value="F:cyclic-nucleotide phosphodiesterase activity"/>
    <property type="evidence" value="ECO:0007669"/>
    <property type="project" value="InterPro"/>
</dbReference>
<evidence type="ECO:0000256" key="2">
    <source>
        <dbReference type="ARBA" id="ARBA00022801"/>
    </source>
</evidence>
<keyword evidence="2" id="KW-0378">Hydrolase</keyword>
<dbReference type="Gene3D" id="3.60.21.10">
    <property type="match status" value="1"/>
</dbReference>
<evidence type="ECO:0000313" key="9">
    <source>
        <dbReference type="Proteomes" id="UP001242995"/>
    </source>
</evidence>
<dbReference type="CDD" id="cd07402">
    <property type="entry name" value="MPP_GpdQ"/>
    <property type="match status" value="1"/>
</dbReference>
<dbReference type="Pfam" id="PF00149">
    <property type="entry name" value="Metallophos"/>
    <property type="match status" value="1"/>
</dbReference>
<comment type="similarity">
    <text evidence="4">Belongs to the cyclic nucleotide phosphodiesterase class-III family.</text>
</comment>
<organism evidence="6 9">
    <name type="scientific">Arthrobacter bambusae</name>
    <dbReference type="NCBI Taxonomy" id="1338426"/>
    <lineage>
        <taxon>Bacteria</taxon>
        <taxon>Bacillati</taxon>
        <taxon>Actinomycetota</taxon>
        <taxon>Actinomycetes</taxon>
        <taxon>Micrococcales</taxon>
        <taxon>Micrococcaceae</taxon>
        <taxon>Arthrobacter</taxon>
    </lineage>
</organism>
<evidence type="ECO:0000256" key="3">
    <source>
        <dbReference type="ARBA" id="ARBA00023004"/>
    </source>
</evidence>
<evidence type="ECO:0000313" key="8">
    <source>
        <dbReference type="Proteomes" id="UP001230951"/>
    </source>
</evidence>
<keyword evidence="8" id="KW-1185">Reference proteome</keyword>
<feature type="domain" description="Calcineurin-like phosphoesterase" evidence="5">
    <location>
        <begin position="14"/>
        <end position="208"/>
    </location>
</feature>
<name>A0AAW8DI77_9MICC</name>
<evidence type="ECO:0000256" key="1">
    <source>
        <dbReference type="ARBA" id="ARBA00022723"/>
    </source>
</evidence>
<accession>A0AAW8DI77</accession>
<sequence>MNTELQHPAPEHFILHISDTHFVADNDLLHGSVDSDENLRQLFRDFVKAQVKPEALVFTGDLADTGRPDAYVRLRNIVEPVAEELGAKIIWVMGNHDARTAFRSGLLDSDAGEESVDMVHDVNGLRIIALDSTVPGKHHGEISDEQLAWLSDVLATPAPHGTLIALHHPPVPSPLEMMAMFELREQSRFEKVIEGTDVRGILAGHLHYSTFSTFGGAPVTVASATCYTQDLNVAPKSMRGQNGAQAFNLIHLYQDKMLSSVVPIGEFSTVYSVTAEQMAAFEKMTLEEATAAMTAPGEESDVEFSIAAETADGELAASAR</sequence>
<dbReference type="RefSeq" id="WP_306961946.1">
    <property type="nucleotide sequence ID" value="NZ_JAUSRG010000007.1"/>
</dbReference>
<reference evidence="6 8" key="1">
    <citation type="submission" date="2023-07" db="EMBL/GenBank/DDBJ databases">
        <title>Sorghum-associated microbial communities from plants grown in Nebraska, USA.</title>
        <authorList>
            <person name="Schachtman D."/>
        </authorList>
    </citation>
    <scope>NUCLEOTIDE SEQUENCE</scope>
    <source>
        <strain evidence="6">DS1006</strain>
        <strain evidence="7 8">DS1016</strain>
    </source>
</reference>
<dbReference type="InterPro" id="IPR004843">
    <property type="entry name" value="Calcineurin-like_PHP"/>
</dbReference>
<dbReference type="GO" id="GO:0046872">
    <property type="term" value="F:metal ion binding"/>
    <property type="evidence" value="ECO:0007669"/>
    <property type="project" value="UniProtKB-KW"/>
</dbReference>
<dbReference type="InterPro" id="IPR029052">
    <property type="entry name" value="Metallo-depent_PP-like"/>
</dbReference>